<dbReference type="PANTHER" id="PTHR43788">
    <property type="entry name" value="DNA2/NAM7 HELICASE FAMILY MEMBER"/>
    <property type="match status" value="1"/>
</dbReference>
<keyword evidence="4" id="KW-0347">Helicase</keyword>
<dbReference type="SUPFAM" id="SSF52540">
    <property type="entry name" value="P-loop containing nucleoside triphosphate hydrolases"/>
    <property type="match status" value="1"/>
</dbReference>
<dbReference type="Gene3D" id="3.40.50.300">
    <property type="entry name" value="P-loop containing nucleotide triphosphate hydrolases"/>
    <property type="match status" value="2"/>
</dbReference>
<evidence type="ECO:0000256" key="4">
    <source>
        <dbReference type="ARBA" id="ARBA00022806"/>
    </source>
</evidence>
<gene>
    <name evidence="8" type="ORF">CHS0354_036698</name>
</gene>
<reference evidence="8" key="2">
    <citation type="journal article" date="2021" name="Genome Biol. Evol.">
        <title>Developing a high-quality reference genome for a parasitic bivalve with doubly uniparental inheritance (Bivalvia: Unionida).</title>
        <authorList>
            <person name="Smith C.H."/>
        </authorList>
    </citation>
    <scope>NUCLEOTIDE SEQUENCE</scope>
    <source>
        <strain evidence="8">CHS0354</strain>
        <tissue evidence="8">Mantle</tissue>
    </source>
</reference>
<evidence type="ECO:0000256" key="2">
    <source>
        <dbReference type="ARBA" id="ARBA00022741"/>
    </source>
</evidence>
<dbReference type="PANTHER" id="PTHR43788:SF16">
    <property type="entry name" value="HELICASE WITH ZINC FINGER 2"/>
    <property type="match status" value="1"/>
</dbReference>
<accession>A0AAE0WD76</accession>
<proteinExistence type="inferred from homology"/>
<dbReference type="InterPro" id="IPR027417">
    <property type="entry name" value="P-loop_NTPase"/>
</dbReference>
<dbReference type="Pfam" id="PF13087">
    <property type="entry name" value="AAA_12"/>
    <property type="match status" value="1"/>
</dbReference>
<evidence type="ECO:0000256" key="3">
    <source>
        <dbReference type="ARBA" id="ARBA00022801"/>
    </source>
</evidence>
<evidence type="ECO:0000313" key="8">
    <source>
        <dbReference type="EMBL" id="KAK3609929.1"/>
    </source>
</evidence>
<dbReference type="EMBL" id="JAEAOA010002145">
    <property type="protein sequence ID" value="KAK3609929.1"/>
    <property type="molecule type" value="Genomic_DNA"/>
</dbReference>
<reference evidence="8" key="1">
    <citation type="journal article" date="2021" name="Genome Biol. Evol.">
        <title>A High-Quality Reference Genome for a Parasitic Bivalve with Doubly Uniparental Inheritance (Bivalvia: Unionida).</title>
        <authorList>
            <person name="Smith C.H."/>
        </authorList>
    </citation>
    <scope>NUCLEOTIDE SEQUENCE</scope>
    <source>
        <strain evidence="8">CHS0354</strain>
    </source>
</reference>
<evidence type="ECO:0000259" key="6">
    <source>
        <dbReference type="Pfam" id="PF13086"/>
    </source>
</evidence>
<evidence type="ECO:0000259" key="7">
    <source>
        <dbReference type="Pfam" id="PF13087"/>
    </source>
</evidence>
<organism evidence="8 9">
    <name type="scientific">Potamilus streckersoni</name>
    <dbReference type="NCBI Taxonomy" id="2493646"/>
    <lineage>
        <taxon>Eukaryota</taxon>
        <taxon>Metazoa</taxon>
        <taxon>Spiralia</taxon>
        <taxon>Lophotrochozoa</taxon>
        <taxon>Mollusca</taxon>
        <taxon>Bivalvia</taxon>
        <taxon>Autobranchia</taxon>
        <taxon>Heteroconchia</taxon>
        <taxon>Palaeoheterodonta</taxon>
        <taxon>Unionida</taxon>
        <taxon>Unionoidea</taxon>
        <taxon>Unionidae</taxon>
        <taxon>Ambleminae</taxon>
        <taxon>Lampsilini</taxon>
        <taxon>Potamilus</taxon>
    </lineage>
</organism>
<evidence type="ECO:0000256" key="5">
    <source>
        <dbReference type="ARBA" id="ARBA00022840"/>
    </source>
</evidence>
<feature type="domain" description="DNA2/NAM7 helicase helicase" evidence="6">
    <location>
        <begin position="1"/>
        <end position="33"/>
    </location>
</feature>
<reference evidence="8" key="3">
    <citation type="submission" date="2023-05" db="EMBL/GenBank/DDBJ databases">
        <authorList>
            <person name="Smith C.H."/>
        </authorList>
    </citation>
    <scope>NUCLEOTIDE SEQUENCE</scope>
    <source>
        <strain evidence="8">CHS0354</strain>
        <tissue evidence="8">Mantle</tissue>
    </source>
</reference>
<dbReference type="InterPro" id="IPR041677">
    <property type="entry name" value="DNA2/NAM7_AAA_11"/>
</dbReference>
<evidence type="ECO:0000313" key="9">
    <source>
        <dbReference type="Proteomes" id="UP001195483"/>
    </source>
</evidence>
<comment type="caution">
    <text evidence="8">The sequence shown here is derived from an EMBL/GenBank/DDBJ whole genome shotgun (WGS) entry which is preliminary data.</text>
</comment>
<feature type="non-terminal residue" evidence="8">
    <location>
        <position position="159"/>
    </location>
</feature>
<evidence type="ECO:0000256" key="1">
    <source>
        <dbReference type="ARBA" id="ARBA00007913"/>
    </source>
</evidence>
<sequence length="159" mass="18216">MCPEPQCLVPIIVTKAEQVVLIGDHKQLQPIIMCREAAELGLEKSMFERHALCQSRDSNRNPVSHAARQCSDKHRIAQRHELREALKKQSFVNFNVNTVVASQGGEWDYVLFSIVRSLPEYMIERNPTLGWCKMNLCFIIDHHQINVALTRARKGLIIV</sequence>
<dbReference type="Pfam" id="PF13086">
    <property type="entry name" value="AAA_11"/>
    <property type="match status" value="1"/>
</dbReference>
<dbReference type="InterPro" id="IPR050534">
    <property type="entry name" value="Coronavir_polyprotein_1ab"/>
</dbReference>
<dbReference type="GO" id="GO:0005524">
    <property type="term" value="F:ATP binding"/>
    <property type="evidence" value="ECO:0007669"/>
    <property type="project" value="UniProtKB-KW"/>
</dbReference>
<feature type="domain" description="DNA2/NAM7 helicase-like C-terminal" evidence="7">
    <location>
        <begin position="77"/>
        <end position="159"/>
    </location>
</feature>
<dbReference type="GO" id="GO:0016787">
    <property type="term" value="F:hydrolase activity"/>
    <property type="evidence" value="ECO:0007669"/>
    <property type="project" value="UniProtKB-KW"/>
</dbReference>
<dbReference type="AlphaFoldDB" id="A0AAE0WD76"/>
<keyword evidence="9" id="KW-1185">Reference proteome</keyword>
<dbReference type="Proteomes" id="UP001195483">
    <property type="component" value="Unassembled WGS sequence"/>
</dbReference>
<dbReference type="GO" id="GO:0043139">
    <property type="term" value="F:5'-3' DNA helicase activity"/>
    <property type="evidence" value="ECO:0007669"/>
    <property type="project" value="TreeGrafter"/>
</dbReference>
<comment type="similarity">
    <text evidence="1">Belongs to the DNA2/NAM7 helicase family.</text>
</comment>
<keyword evidence="2" id="KW-0547">Nucleotide-binding</keyword>
<evidence type="ECO:0008006" key="10">
    <source>
        <dbReference type="Google" id="ProtNLM"/>
    </source>
</evidence>
<protein>
    <recommendedName>
        <fullName evidence="10">DNA2/NAM7 helicase-like C-terminal domain-containing protein</fullName>
    </recommendedName>
</protein>
<dbReference type="InterPro" id="IPR041679">
    <property type="entry name" value="DNA2/NAM7-like_C"/>
</dbReference>
<keyword evidence="5" id="KW-0067">ATP-binding</keyword>
<name>A0AAE0WD76_9BIVA</name>
<keyword evidence="3" id="KW-0378">Hydrolase</keyword>